<evidence type="ECO:0000313" key="9">
    <source>
        <dbReference type="EMBL" id="QRG06344.1"/>
    </source>
</evidence>
<proteinExistence type="inferred from homology"/>
<protein>
    <submittedName>
        <fullName evidence="9">ABC transporter permease</fullName>
    </submittedName>
</protein>
<feature type="transmembrane region" description="Helical" evidence="7">
    <location>
        <begin position="210"/>
        <end position="232"/>
    </location>
</feature>
<evidence type="ECO:0000256" key="2">
    <source>
        <dbReference type="ARBA" id="ARBA00022448"/>
    </source>
</evidence>
<accession>A0A974PML0</accession>
<dbReference type="Proteomes" id="UP000596427">
    <property type="component" value="Chromosome"/>
</dbReference>
<dbReference type="AlphaFoldDB" id="A0A974PML0"/>
<evidence type="ECO:0000256" key="3">
    <source>
        <dbReference type="ARBA" id="ARBA00022475"/>
    </source>
</evidence>
<gene>
    <name evidence="9" type="ORF">EZH22_25875</name>
</gene>
<dbReference type="Gene3D" id="1.10.3720.10">
    <property type="entry name" value="MetI-like"/>
    <property type="match status" value="1"/>
</dbReference>
<keyword evidence="5 7" id="KW-1133">Transmembrane helix</keyword>
<dbReference type="PANTHER" id="PTHR30151:SF20">
    <property type="entry name" value="ABC TRANSPORTER PERMEASE PROTEIN HI_0355-RELATED"/>
    <property type="match status" value="1"/>
</dbReference>
<keyword evidence="10" id="KW-1185">Reference proteome</keyword>
<organism evidence="9 10">
    <name type="scientific">Xanthobacter dioxanivorans</name>
    <dbReference type="NCBI Taxonomy" id="2528964"/>
    <lineage>
        <taxon>Bacteria</taxon>
        <taxon>Pseudomonadati</taxon>
        <taxon>Pseudomonadota</taxon>
        <taxon>Alphaproteobacteria</taxon>
        <taxon>Hyphomicrobiales</taxon>
        <taxon>Xanthobacteraceae</taxon>
        <taxon>Xanthobacter</taxon>
    </lineage>
</organism>
<keyword evidence="6 7" id="KW-0472">Membrane</keyword>
<dbReference type="CDD" id="cd06261">
    <property type="entry name" value="TM_PBP2"/>
    <property type="match status" value="1"/>
</dbReference>
<name>A0A974PML0_9HYPH</name>
<evidence type="ECO:0000256" key="7">
    <source>
        <dbReference type="RuleBase" id="RU363032"/>
    </source>
</evidence>
<dbReference type="PANTHER" id="PTHR30151">
    <property type="entry name" value="ALKANE SULFONATE ABC TRANSPORTER-RELATED, MEMBRANE SUBUNIT"/>
    <property type="match status" value="1"/>
</dbReference>
<feature type="domain" description="ABC transmembrane type-1" evidence="8">
    <location>
        <begin position="92"/>
        <end position="276"/>
    </location>
</feature>
<evidence type="ECO:0000256" key="6">
    <source>
        <dbReference type="ARBA" id="ARBA00023136"/>
    </source>
</evidence>
<feature type="transmembrane region" description="Helical" evidence="7">
    <location>
        <begin position="158"/>
        <end position="180"/>
    </location>
</feature>
<dbReference type="GO" id="GO:0005886">
    <property type="term" value="C:plasma membrane"/>
    <property type="evidence" value="ECO:0007669"/>
    <property type="project" value="UniProtKB-SubCell"/>
</dbReference>
<dbReference type="KEGG" id="xdi:EZH22_25875"/>
<dbReference type="InterPro" id="IPR000515">
    <property type="entry name" value="MetI-like"/>
</dbReference>
<evidence type="ECO:0000313" key="10">
    <source>
        <dbReference type="Proteomes" id="UP000596427"/>
    </source>
</evidence>
<feature type="transmembrane region" description="Helical" evidence="7">
    <location>
        <begin position="129"/>
        <end position="152"/>
    </location>
</feature>
<dbReference type="PROSITE" id="PS50928">
    <property type="entry name" value="ABC_TM1"/>
    <property type="match status" value="1"/>
</dbReference>
<evidence type="ECO:0000256" key="4">
    <source>
        <dbReference type="ARBA" id="ARBA00022692"/>
    </source>
</evidence>
<evidence type="ECO:0000256" key="5">
    <source>
        <dbReference type="ARBA" id="ARBA00022989"/>
    </source>
</evidence>
<keyword evidence="4 7" id="KW-0812">Transmembrane</keyword>
<keyword evidence="2 7" id="KW-0813">Transport</keyword>
<dbReference type="RefSeq" id="WP_203193253.1">
    <property type="nucleotide sequence ID" value="NZ_CP063362.1"/>
</dbReference>
<dbReference type="InterPro" id="IPR035906">
    <property type="entry name" value="MetI-like_sf"/>
</dbReference>
<feature type="transmembrane region" description="Helical" evidence="7">
    <location>
        <begin position="88"/>
        <end position="117"/>
    </location>
</feature>
<dbReference type="GO" id="GO:0055085">
    <property type="term" value="P:transmembrane transport"/>
    <property type="evidence" value="ECO:0007669"/>
    <property type="project" value="InterPro"/>
</dbReference>
<feature type="transmembrane region" description="Helical" evidence="7">
    <location>
        <begin position="36"/>
        <end position="57"/>
    </location>
</feature>
<comment type="subcellular location">
    <subcellularLocation>
        <location evidence="1 7">Cell membrane</location>
        <topology evidence="1 7">Multi-pass membrane protein</topology>
    </subcellularLocation>
</comment>
<dbReference type="Pfam" id="PF00528">
    <property type="entry name" value="BPD_transp_1"/>
    <property type="match status" value="1"/>
</dbReference>
<dbReference type="EMBL" id="CP063362">
    <property type="protein sequence ID" value="QRG06344.1"/>
    <property type="molecule type" value="Genomic_DNA"/>
</dbReference>
<reference evidence="9 10" key="1">
    <citation type="submission" date="2020-10" db="EMBL/GenBank/DDBJ databases">
        <title>Degradation of 1,4-Dioxane by Xanthobacter sp. YN2, via a Novel Group-2 Soluble Di-Iron Monooxygenase.</title>
        <authorList>
            <person name="Ma F."/>
            <person name="Wang Y."/>
            <person name="Yang J."/>
            <person name="Guo H."/>
            <person name="Su D."/>
            <person name="Yu L."/>
        </authorList>
    </citation>
    <scope>NUCLEOTIDE SEQUENCE [LARGE SCALE GENOMIC DNA]</scope>
    <source>
        <strain evidence="9 10">YN2</strain>
    </source>
</reference>
<comment type="similarity">
    <text evidence="7">Belongs to the binding-protein-dependent transport system permease family.</text>
</comment>
<feature type="transmembrane region" description="Helical" evidence="7">
    <location>
        <begin position="252"/>
        <end position="272"/>
    </location>
</feature>
<keyword evidence="3" id="KW-1003">Cell membrane</keyword>
<evidence type="ECO:0000256" key="1">
    <source>
        <dbReference type="ARBA" id="ARBA00004651"/>
    </source>
</evidence>
<sequence length="294" mass="31757">MTIEAHLGQGAGAVRPDLSPRPLTGIRLLLRTRPELFLAPAFLVAVLLAWQFGVQWMDVPSYILPPPSEVLWALWKGLDTGFTARGGYWLHAGVTLMEVLLGFVIGSAAGLLLGTIVSQVRIVEATFSLYLVAIQSLPKIALAPIIVLWFGFGLTSKVVIICLLTFFPLMVNSMAGFKAVEPERIELMRAIGANPWQLFWKVRLPSAMPYIFAGLNMAAVFAVVGAVVGEFVGAQRGLGVLILSMNASMDTAGTFSVFIILSLIGILLHGLLRLVERRVLFWSGPDRSANAAGS</sequence>
<dbReference type="SUPFAM" id="SSF161098">
    <property type="entry name" value="MetI-like"/>
    <property type="match status" value="1"/>
</dbReference>
<evidence type="ECO:0000259" key="8">
    <source>
        <dbReference type="PROSITE" id="PS50928"/>
    </source>
</evidence>